<evidence type="ECO:0000313" key="1">
    <source>
        <dbReference type="EMBL" id="MBX65657.1"/>
    </source>
</evidence>
<organism evidence="1">
    <name type="scientific">Rhizophora mucronata</name>
    <name type="common">Asiatic mangrove</name>
    <dbReference type="NCBI Taxonomy" id="61149"/>
    <lineage>
        <taxon>Eukaryota</taxon>
        <taxon>Viridiplantae</taxon>
        <taxon>Streptophyta</taxon>
        <taxon>Embryophyta</taxon>
        <taxon>Tracheophyta</taxon>
        <taxon>Spermatophyta</taxon>
        <taxon>Magnoliopsida</taxon>
        <taxon>eudicotyledons</taxon>
        <taxon>Gunneridae</taxon>
        <taxon>Pentapetalae</taxon>
        <taxon>rosids</taxon>
        <taxon>fabids</taxon>
        <taxon>Malpighiales</taxon>
        <taxon>Rhizophoraceae</taxon>
        <taxon>Rhizophora</taxon>
    </lineage>
</organism>
<dbReference type="AlphaFoldDB" id="A0A2P2QFK6"/>
<dbReference type="EMBL" id="GGEC01085173">
    <property type="protein sequence ID" value="MBX65657.1"/>
    <property type="molecule type" value="Transcribed_RNA"/>
</dbReference>
<protein>
    <submittedName>
        <fullName evidence="1">Uncharacterized protein</fullName>
    </submittedName>
</protein>
<sequence length="43" mass="4909">MEEKERSMLLVHSYFQIALLIGIDLSSPPFHKETNFSSIKLSA</sequence>
<reference evidence="1" key="1">
    <citation type="submission" date="2018-02" db="EMBL/GenBank/DDBJ databases">
        <title>Rhizophora mucronata_Transcriptome.</title>
        <authorList>
            <person name="Meera S.P."/>
            <person name="Sreeshan A."/>
            <person name="Augustine A."/>
        </authorList>
    </citation>
    <scope>NUCLEOTIDE SEQUENCE</scope>
    <source>
        <tissue evidence="1">Leaf</tissue>
    </source>
</reference>
<accession>A0A2P2QFK6</accession>
<proteinExistence type="predicted"/>
<name>A0A2P2QFK6_RHIMU</name>